<feature type="region of interest" description="Disordered" evidence="1">
    <location>
        <begin position="235"/>
        <end position="262"/>
    </location>
</feature>
<dbReference type="RefSeq" id="XP_032129617.1">
    <property type="nucleotide sequence ID" value="XM_032273726.1"/>
</dbReference>
<organism evidence="2 4">
    <name type="scientific">Sapajus apella</name>
    <name type="common">Brown-capped capuchin</name>
    <name type="synonym">Cebus apella</name>
    <dbReference type="NCBI Taxonomy" id="9515"/>
    <lineage>
        <taxon>Eukaryota</taxon>
        <taxon>Metazoa</taxon>
        <taxon>Chordata</taxon>
        <taxon>Craniata</taxon>
        <taxon>Vertebrata</taxon>
        <taxon>Euteleostomi</taxon>
        <taxon>Mammalia</taxon>
        <taxon>Eutheria</taxon>
        <taxon>Euarchontoglires</taxon>
        <taxon>Primates</taxon>
        <taxon>Haplorrhini</taxon>
        <taxon>Platyrrhini</taxon>
        <taxon>Cebidae</taxon>
        <taxon>Cebinae</taxon>
        <taxon>Sapajus</taxon>
    </lineage>
</organism>
<name>A0A6J3HHQ7_SAPAP</name>
<sequence length="262" mass="27967">MVQCTHSPRRLTKILQTSGSRVGRNAVHSLFPLQTINLNKPLGISKHLFARGSGPHSPGAHLPGAGRGCEGVGGFSPARCTFLPGRIGRCSASFTVEWFPLGEREEVSSPPSSLSFLPTSPRSPAGVGNGSDVCCMESSEDRLRGPGSLLAVLPPPSVPGSDLSARGAKKWRRLCPTALFWASKRNGRGRGTGEVRGALGAPWRRLELPVLFRPLSSSAPCLGADTLLSPARRMNGREKQFPPPPPHFRSLRASVTSAQQFH</sequence>
<keyword evidence="2" id="KW-1185">Reference proteome</keyword>
<dbReference type="Proteomes" id="UP000504640">
    <property type="component" value="Unplaced"/>
</dbReference>
<dbReference type="RefSeq" id="XP_032129621.1">
    <property type="nucleotide sequence ID" value="XM_032273730.1"/>
</dbReference>
<dbReference type="AlphaFoldDB" id="A0A6J3HHQ7"/>
<gene>
    <name evidence="3 4" type="primary">LOC116548037</name>
</gene>
<feature type="compositionally biased region" description="Low complexity" evidence="1">
    <location>
        <begin position="108"/>
        <end position="124"/>
    </location>
</feature>
<accession>A0A6J3HHQ7</accession>
<feature type="region of interest" description="Disordered" evidence="1">
    <location>
        <begin position="108"/>
        <end position="131"/>
    </location>
</feature>
<dbReference type="GeneID" id="116548037"/>
<reference evidence="3 4" key="1">
    <citation type="submission" date="2025-04" db="UniProtKB">
        <authorList>
            <consortium name="RefSeq"/>
        </authorList>
    </citation>
    <scope>IDENTIFICATION</scope>
    <source>
        <tissue evidence="3 4">Blood</tissue>
    </source>
</reference>
<protein>
    <submittedName>
        <fullName evidence="3 4">Uncharacterized protein LOC116548037</fullName>
    </submittedName>
</protein>
<feature type="compositionally biased region" description="Polar residues" evidence="1">
    <location>
        <begin position="253"/>
        <end position="262"/>
    </location>
</feature>
<evidence type="ECO:0000313" key="3">
    <source>
        <dbReference type="RefSeq" id="XP_032129617.1"/>
    </source>
</evidence>
<evidence type="ECO:0000313" key="2">
    <source>
        <dbReference type="Proteomes" id="UP000504640"/>
    </source>
</evidence>
<evidence type="ECO:0000256" key="1">
    <source>
        <dbReference type="SAM" id="MobiDB-lite"/>
    </source>
</evidence>
<evidence type="ECO:0000313" key="4">
    <source>
        <dbReference type="RefSeq" id="XP_032129621.1"/>
    </source>
</evidence>
<proteinExistence type="predicted"/>